<accession>A0ABM9ZQM8</accession>
<evidence type="ECO:0000259" key="9">
    <source>
        <dbReference type="PROSITE" id="PS50928"/>
    </source>
</evidence>
<dbReference type="PROSITE" id="PS50928">
    <property type="entry name" value="ABC_TM1"/>
    <property type="match status" value="1"/>
</dbReference>
<evidence type="ECO:0000256" key="4">
    <source>
        <dbReference type="ARBA" id="ARBA00022519"/>
    </source>
</evidence>
<evidence type="ECO:0000256" key="3">
    <source>
        <dbReference type="ARBA" id="ARBA00022475"/>
    </source>
</evidence>
<evidence type="ECO:0000256" key="5">
    <source>
        <dbReference type="ARBA" id="ARBA00022692"/>
    </source>
</evidence>
<feature type="transmembrane region" description="Helical" evidence="8">
    <location>
        <begin position="275"/>
        <end position="296"/>
    </location>
</feature>
<evidence type="ECO:0000313" key="10">
    <source>
        <dbReference type="EMBL" id="EEY02126.1"/>
    </source>
</evidence>
<comment type="similarity">
    <text evidence="8">Belongs to the binding-protein-dependent transport system permease family.</text>
</comment>
<dbReference type="Gene3D" id="1.10.3720.10">
    <property type="entry name" value="MetI-like"/>
    <property type="match status" value="1"/>
</dbReference>
<evidence type="ECO:0000256" key="7">
    <source>
        <dbReference type="ARBA" id="ARBA00023136"/>
    </source>
</evidence>
<feature type="transmembrane region" description="Helical" evidence="8">
    <location>
        <begin position="110"/>
        <end position="130"/>
    </location>
</feature>
<evidence type="ECO:0000256" key="6">
    <source>
        <dbReference type="ARBA" id="ARBA00022989"/>
    </source>
</evidence>
<evidence type="ECO:0000256" key="8">
    <source>
        <dbReference type="RuleBase" id="RU363032"/>
    </source>
</evidence>
<feature type="transmembrane region" description="Helical" evidence="8">
    <location>
        <begin position="142"/>
        <end position="166"/>
    </location>
</feature>
<sequence>MGSCGCACGVAAGNDGSFLVDQSGAGAPAVVGSVGGMMEAHVSHRARLWLYILVGLVLFFLIVPTLVVIPVSFSSTTSLVFPPAGWSTRWYASFFGQEKWISSLWVSLRVAFGTMIVATVTGVAASYALNQGRIAVQGLLKTVLVAPLAVPSILIAVGIFFVYAKIGMLLNTIWGMILGHSVVAMPFVILTMLAGFSSYDSSQEMVARSLGANRLKAFLTVTLPQLKLSVATSMLLSFLISFDELIISLMVASGPMSTLPRVTFSTLRDDLDPTLAAVSTLMLIVTSVPPLLLHIYSQRAAKNGG</sequence>
<keyword evidence="4" id="KW-0997">Cell inner membrane</keyword>
<dbReference type="EMBL" id="DS999851">
    <property type="protein sequence ID" value="EEY02126.1"/>
    <property type="molecule type" value="Genomic_DNA"/>
</dbReference>
<evidence type="ECO:0000256" key="2">
    <source>
        <dbReference type="ARBA" id="ARBA00022448"/>
    </source>
</evidence>
<name>A0ABM9ZQM8_BRUPB</name>
<feature type="transmembrane region" description="Helical" evidence="8">
    <location>
        <begin position="48"/>
        <end position="73"/>
    </location>
</feature>
<keyword evidence="3" id="KW-1003">Cell membrane</keyword>
<feature type="domain" description="ABC transmembrane type-1" evidence="9">
    <location>
        <begin position="104"/>
        <end position="293"/>
    </location>
</feature>
<dbReference type="InterPro" id="IPR035906">
    <property type="entry name" value="MetI-like_sf"/>
</dbReference>
<keyword evidence="11" id="KW-1185">Reference proteome</keyword>
<dbReference type="Pfam" id="PF00528">
    <property type="entry name" value="BPD_transp_1"/>
    <property type="match status" value="1"/>
</dbReference>
<dbReference type="PANTHER" id="PTHR43357">
    <property type="entry name" value="INNER MEMBRANE ABC TRANSPORTER PERMEASE PROTEIN YDCV"/>
    <property type="match status" value="1"/>
</dbReference>
<proteinExistence type="inferred from homology"/>
<reference evidence="10 11" key="1">
    <citation type="submission" date="2008-12" db="EMBL/GenBank/DDBJ databases">
        <title>The Genome Sequence of Brucella pinnipedialis B2/94.</title>
        <authorList>
            <consortium name="The Broad Institute Genome Sequencing Platform"/>
            <person name="Ward D."/>
            <person name="Young S.K."/>
            <person name="Kodira C.D."/>
            <person name="Zeng Q."/>
            <person name="Koehrsen M."/>
            <person name="Alvarado L."/>
            <person name="Berlin A."/>
            <person name="Borenstein D."/>
            <person name="Chen Z."/>
            <person name="Engels R."/>
            <person name="Freedman E."/>
            <person name="Gellesch M."/>
            <person name="Goldberg J."/>
            <person name="Griggs A."/>
            <person name="Gujja S."/>
            <person name="Heiman D."/>
            <person name="Hepburn T."/>
            <person name="Howarth C."/>
            <person name="Jen D."/>
            <person name="Larson L."/>
            <person name="Lewis B."/>
            <person name="Mehta T."/>
            <person name="Park D."/>
            <person name="Pearson M."/>
            <person name="Roberts A."/>
            <person name="Saif S."/>
            <person name="Shea T."/>
            <person name="Shenoy N."/>
            <person name="Sisk P."/>
            <person name="Stolte C."/>
            <person name="Sykes S."/>
            <person name="Walk T."/>
            <person name="White J."/>
            <person name="Yandava C."/>
            <person name="Whatmore A.M."/>
            <person name="Perrett L.L."/>
            <person name="O'Callaghan D."/>
            <person name="Nusbaum C."/>
            <person name="Galagan J."/>
            <person name="Birren B."/>
        </authorList>
    </citation>
    <scope>NUCLEOTIDE SEQUENCE [LARGE SCALE GENOMIC DNA]</scope>
    <source>
        <strain evidence="10 11">B2/94</strain>
    </source>
</reference>
<comment type="subcellular location">
    <subcellularLocation>
        <location evidence="1">Cell inner membrane</location>
        <topology evidence="1">Multi-pass membrane protein</topology>
    </subcellularLocation>
    <subcellularLocation>
        <location evidence="8">Cell membrane</location>
        <topology evidence="8">Multi-pass membrane protein</topology>
    </subcellularLocation>
</comment>
<evidence type="ECO:0000256" key="1">
    <source>
        <dbReference type="ARBA" id="ARBA00004429"/>
    </source>
</evidence>
<keyword evidence="2 8" id="KW-0813">Transport</keyword>
<dbReference type="SUPFAM" id="SSF161098">
    <property type="entry name" value="MetI-like"/>
    <property type="match status" value="1"/>
</dbReference>
<dbReference type="PANTHER" id="PTHR43357:SF4">
    <property type="entry name" value="INNER MEMBRANE ABC TRANSPORTER PERMEASE PROTEIN YDCV"/>
    <property type="match status" value="1"/>
</dbReference>
<gene>
    <name evidence="10" type="ORF">BAHG_02502</name>
</gene>
<keyword evidence="6 8" id="KW-1133">Transmembrane helix</keyword>
<organism evidence="10 11">
    <name type="scientific">Brucella pinnipedialis (strain NCTC 12890 / B2/94 / BCCN 94-73)</name>
    <dbReference type="NCBI Taxonomy" id="520461"/>
    <lineage>
        <taxon>Bacteria</taxon>
        <taxon>Pseudomonadati</taxon>
        <taxon>Pseudomonadota</taxon>
        <taxon>Alphaproteobacteria</taxon>
        <taxon>Hyphomicrobiales</taxon>
        <taxon>Brucellaceae</taxon>
        <taxon>Brucella/Ochrobactrum group</taxon>
        <taxon>Brucella</taxon>
    </lineage>
</organism>
<keyword evidence="7 8" id="KW-0472">Membrane</keyword>
<feature type="transmembrane region" description="Helical" evidence="8">
    <location>
        <begin position="172"/>
        <end position="196"/>
    </location>
</feature>
<dbReference type="CDD" id="cd06261">
    <property type="entry name" value="TM_PBP2"/>
    <property type="match status" value="1"/>
</dbReference>
<dbReference type="InterPro" id="IPR000515">
    <property type="entry name" value="MetI-like"/>
</dbReference>
<dbReference type="Proteomes" id="UP000004689">
    <property type="component" value="Unassembled WGS sequence"/>
</dbReference>
<protein>
    <submittedName>
        <fullName evidence="10">Binding-protein-dependent transport system inner membrane component</fullName>
    </submittedName>
</protein>
<keyword evidence="5 8" id="KW-0812">Transmembrane</keyword>
<evidence type="ECO:0000313" key="11">
    <source>
        <dbReference type="Proteomes" id="UP000004689"/>
    </source>
</evidence>